<proteinExistence type="predicted"/>
<feature type="compositionally biased region" description="Basic and acidic residues" evidence="1">
    <location>
        <begin position="304"/>
        <end position="321"/>
    </location>
</feature>
<dbReference type="InterPro" id="IPR013854">
    <property type="entry name" value="TF_AP2_C"/>
</dbReference>
<dbReference type="AlphaFoldDB" id="A0A0N5AP38"/>
<keyword evidence="3" id="KW-1185">Reference proteome</keyword>
<protein>
    <submittedName>
        <fullName evidence="4">TF_AP-2 domain-containing protein</fullName>
    </submittedName>
</protein>
<feature type="domain" description="Transcription factor AP-2 C-terminal" evidence="2">
    <location>
        <begin position="67"/>
        <end position="244"/>
    </location>
</feature>
<dbReference type="WBParaSite" id="SMUV_0000640101-mRNA-1">
    <property type="protein sequence ID" value="SMUV_0000640101-mRNA-1"/>
    <property type="gene ID" value="SMUV_0000640101"/>
</dbReference>
<sequence length="321" mass="35653">MPGLARDNSENLKEDECSTTSDIFMEEADSSRQNDPLVEDHSKLEDCVLGKLADPSLPDDTVIVTAPARASMVEGQKYPVTIGELKRRMASPERYSVPDLLGMLKLTDSSENIARLQRKLEEQGILKENNHPSVDFVPSEEAKEMADDFVKITNEMFPVELFAERMAMAPQLTADTAEMAMLPLDLMIEMFESDGHFSGVEFAGMEKDLRKVRRGMLRLSNASHGFAKPACVVFFKKLKAVAAEVKRILEEREKQGRRRSSDQQQSAEAEAKSNTTSEEAARNVSPSEKMETSSPQQPDSGSTSDDKKASETRQDIPLDAC</sequence>
<evidence type="ECO:0000313" key="4">
    <source>
        <dbReference type="WBParaSite" id="SMUV_0000640101-mRNA-1"/>
    </source>
</evidence>
<name>A0A0N5AP38_9BILA</name>
<feature type="compositionally biased region" description="Polar residues" evidence="1">
    <location>
        <begin position="292"/>
        <end position="303"/>
    </location>
</feature>
<organism evidence="3 4">
    <name type="scientific">Syphacia muris</name>
    <dbReference type="NCBI Taxonomy" id="451379"/>
    <lineage>
        <taxon>Eukaryota</taxon>
        <taxon>Metazoa</taxon>
        <taxon>Ecdysozoa</taxon>
        <taxon>Nematoda</taxon>
        <taxon>Chromadorea</taxon>
        <taxon>Rhabditida</taxon>
        <taxon>Spirurina</taxon>
        <taxon>Oxyuridomorpha</taxon>
        <taxon>Oxyuroidea</taxon>
        <taxon>Oxyuridae</taxon>
        <taxon>Syphacia</taxon>
    </lineage>
</organism>
<evidence type="ECO:0000313" key="3">
    <source>
        <dbReference type="Proteomes" id="UP000046393"/>
    </source>
</evidence>
<reference evidence="4" key="1">
    <citation type="submission" date="2016-04" db="UniProtKB">
        <authorList>
            <consortium name="WormBaseParasite"/>
        </authorList>
    </citation>
    <scope>IDENTIFICATION</scope>
</reference>
<dbReference type="Proteomes" id="UP000046393">
    <property type="component" value="Unplaced"/>
</dbReference>
<evidence type="ECO:0000256" key="1">
    <source>
        <dbReference type="SAM" id="MobiDB-lite"/>
    </source>
</evidence>
<dbReference type="Pfam" id="PF03299">
    <property type="entry name" value="TF_AP-2"/>
    <property type="match status" value="1"/>
</dbReference>
<accession>A0A0N5AP38</accession>
<dbReference type="STRING" id="451379.A0A0N5AP38"/>
<evidence type="ECO:0000259" key="2">
    <source>
        <dbReference type="Pfam" id="PF03299"/>
    </source>
</evidence>
<feature type="region of interest" description="Disordered" evidence="1">
    <location>
        <begin position="253"/>
        <end position="321"/>
    </location>
</feature>
<feature type="region of interest" description="Disordered" evidence="1">
    <location>
        <begin position="1"/>
        <end position="37"/>
    </location>
</feature>
<feature type="compositionally biased region" description="Basic and acidic residues" evidence="1">
    <location>
        <begin position="7"/>
        <end position="16"/>
    </location>
</feature>